<accession>A0A7I7UGW8</accession>
<protein>
    <submittedName>
        <fullName evidence="1">Uncharacterized protein</fullName>
    </submittedName>
</protein>
<dbReference type="EMBL" id="AP022599">
    <property type="protein sequence ID" value="BBY80497.1"/>
    <property type="molecule type" value="Genomic_DNA"/>
</dbReference>
<name>A0A7I7UGW8_MYCPV</name>
<evidence type="ECO:0000313" key="2">
    <source>
        <dbReference type="Proteomes" id="UP000467252"/>
    </source>
</evidence>
<dbReference type="Proteomes" id="UP000467252">
    <property type="component" value="Chromosome"/>
</dbReference>
<keyword evidence="2" id="KW-1185">Reference proteome</keyword>
<dbReference type="AlphaFoldDB" id="A0A7I7UGW8"/>
<organism evidence="1 2">
    <name type="scientific">Mycolicibacterium pulveris</name>
    <name type="common">Mycobacterium pulveris</name>
    <dbReference type="NCBI Taxonomy" id="36813"/>
    <lineage>
        <taxon>Bacteria</taxon>
        <taxon>Bacillati</taxon>
        <taxon>Actinomycetota</taxon>
        <taxon>Actinomycetes</taxon>
        <taxon>Mycobacteriales</taxon>
        <taxon>Mycobacteriaceae</taxon>
        <taxon>Mycolicibacterium</taxon>
    </lineage>
</organism>
<gene>
    <name evidence="1" type="ORF">MPUL_16550</name>
</gene>
<reference evidence="1 2" key="1">
    <citation type="journal article" date="2019" name="Emerg. Microbes Infect.">
        <title>Comprehensive subspecies identification of 175 nontuberculous mycobacteria species based on 7547 genomic profiles.</title>
        <authorList>
            <person name="Matsumoto Y."/>
            <person name="Kinjo T."/>
            <person name="Motooka D."/>
            <person name="Nabeya D."/>
            <person name="Jung N."/>
            <person name="Uechi K."/>
            <person name="Horii T."/>
            <person name="Iida T."/>
            <person name="Fujita J."/>
            <person name="Nakamura S."/>
        </authorList>
    </citation>
    <scope>NUCLEOTIDE SEQUENCE [LARGE SCALE GENOMIC DNA]</scope>
    <source>
        <strain evidence="1 2">JCM 6370</strain>
    </source>
</reference>
<sequence length="76" mass="8347">MLDLVEIARRDLQHLRERGLAQSAFGPELTDPRTDECLGHVTHLNLAVKAAFASLAGTRLWEDLAVGTQERNTHGG</sequence>
<proteinExistence type="predicted"/>
<evidence type="ECO:0000313" key="1">
    <source>
        <dbReference type="EMBL" id="BBY80497.1"/>
    </source>
</evidence>